<gene>
    <name evidence="3" type="ORF">CZ814_01838</name>
</gene>
<dbReference type="EMBL" id="FUWP01000008">
    <property type="protein sequence ID" value="SKA33222.1"/>
    <property type="molecule type" value="Genomic_DNA"/>
</dbReference>
<dbReference type="Pfam" id="PF00089">
    <property type="entry name" value="Trypsin"/>
    <property type="match status" value="1"/>
</dbReference>
<sequence length="339" mass="37616">MIFFNKYTYSIILLFFSSVAYGESPPIEQPQHPYAADIHSININTLKTTTCQGSLISPSWILTHLKCVNGKNTETTAHFMSNNGFISIHPVERVFKFKQKKLALLFLSTPVNNIQPIKLLRYPLLPEHGKFTATIIQSYHQGEKDFINGINNKKLSHLTKLPFVKQSKGGGWIIETHMLGDVQIGFTLNKNKAIQTSYLAKTIDRVINDNSGESVEWVDRQTLIDTINCEKDGTCIELPECPDGVQDCGDPCDWAIDCTPPAVVTPECPDGVQDCGDPCDWAIDCTPPAVVTPECPDGVQDCGLDPCVVTDNCLPLAIQQHYHLHVASIFTTKTIQQIS</sequence>
<dbReference type="RefSeq" id="WP_080174670.1">
    <property type="nucleotide sequence ID" value="NZ_AP024854.1"/>
</dbReference>
<dbReference type="Proteomes" id="UP000191116">
    <property type="component" value="Unassembled WGS sequence"/>
</dbReference>
<dbReference type="SUPFAM" id="SSF50494">
    <property type="entry name" value="Trypsin-like serine proteases"/>
    <property type="match status" value="1"/>
</dbReference>
<evidence type="ECO:0000313" key="4">
    <source>
        <dbReference type="Proteomes" id="UP000191116"/>
    </source>
</evidence>
<evidence type="ECO:0000256" key="1">
    <source>
        <dbReference type="SAM" id="SignalP"/>
    </source>
</evidence>
<feature type="chain" id="PRO_5012029715" description="Peptidase S1 domain-containing protein" evidence="1">
    <location>
        <begin position="23"/>
        <end position="339"/>
    </location>
</feature>
<proteinExistence type="predicted"/>
<name>A0A1T4SYM3_9GAMM</name>
<dbReference type="InterPro" id="IPR001254">
    <property type="entry name" value="Trypsin_dom"/>
</dbReference>
<dbReference type="GO" id="GO:0004252">
    <property type="term" value="F:serine-type endopeptidase activity"/>
    <property type="evidence" value="ECO:0007669"/>
    <property type="project" value="InterPro"/>
</dbReference>
<dbReference type="InterPro" id="IPR009003">
    <property type="entry name" value="Peptidase_S1_PA"/>
</dbReference>
<keyword evidence="1" id="KW-0732">Signal</keyword>
<feature type="signal peptide" evidence="1">
    <location>
        <begin position="1"/>
        <end position="22"/>
    </location>
</feature>
<dbReference type="OrthoDB" id="5917592at2"/>
<evidence type="ECO:0000259" key="2">
    <source>
        <dbReference type="Pfam" id="PF00089"/>
    </source>
</evidence>
<feature type="domain" description="Peptidase S1" evidence="2">
    <location>
        <begin position="34"/>
        <end position="123"/>
    </location>
</feature>
<evidence type="ECO:0000313" key="3">
    <source>
        <dbReference type="EMBL" id="SKA33222.1"/>
    </source>
</evidence>
<dbReference type="Gene3D" id="2.40.10.10">
    <property type="entry name" value="Trypsin-like serine proteases"/>
    <property type="match status" value="1"/>
</dbReference>
<dbReference type="GO" id="GO:0006508">
    <property type="term" value="P:proteolysis"/>
    <property type="evidence" value="ECO:0007669"/>
    <property type="project" value="InterPro"/>
</dbReference>
<dbReference type="AlphaFoldDB" id="A0A1T4SYM3"/>
<organism evidence="3 4">
    <name type="scientific">Photobacterium toruni</name>
    <dbReference type="NCBI Taxonomy" id="1935446"/>
    <lineage>
        <taxon>Bacteria</taxon>
        <taxon>Pseudomonadati</taxon>
        <taxon>Pseudomonadota</taxon>
        <taxon>Gammaproteobacteria</taxon>
        <taxon>Vibrionales</taxon>
        <taxon>Vibrionaceae</taxon>
        <taxon>Photobacterium</taxon>
    </lineage>
</organism>
<reference evidence="3 4" key="1">
    <citation type="submission" date="2017-02" db="EMBL/GenBank/DDBJ databases">
        <authorList>
            <person name="Peterson S.W."/>
        </authorList>
    </citation>
    <scope>NUCLEOTIDE SEQUENCE [LARGE SCALE GENOMIC DNA]</scope>
    <source>
        <strain evidence="3 4">CECT 9189</strain>
    </source>
</reference>
<accession>A0A1T4SYM3</accession>
<dbReference type="InterPro" id="IPR043504">
    <property type="entry name" value="Peptidase_S1_PA_chymotrypsin"/>
</dbReference>
<protein>
    <recommendedName>
        <fullName evidence="2">Peptidase S1 domain-containing protein</fullName>
    </recommendedName>
</protein>